<organism evidence="3 4">
    <name type="scientific">Niabella ginsenosidivorans</name>
    <dbReference type="NCBI Taxonomy" id="1176587"/>
    <lineage>
        <taxon>Bacteria</taxon>
        <taxon>Pseudomonadati</taxon>
        <taxon>Bacteroidota</taxon>
        <taxon>Chitinophagia</taxon>
        <taxon>Chitinophagales</taxon>
        <taxon>Chitinophagaceae</taxon>
        <taxon>Niabella</taxon>
    </lineage>
</organism>
<evidence type="ECO:0000313" key="4">
    <source>
        <dbReference type="Proteomes" id="UP000077667"/>
    </source>
</evidence>
<proteinExistence type="predicted"/>
<keyword evidence="1 2" id="KW-0732">Signal</keyword>
<feature type="chain" id="PRO_5008389669" evidence="2">
    <location>
        <begin position="20"/>
        <end position="215"/>
    </location>
</feature>
<evidence type="ECO:0000313" key="3">
    <source>
        <dbReference type="EMBL" id="ANH80170.1"/>
    </source>
</evidence>
<dbReference type="SUPFAM" id="SSF89392">
    <property type="entry name" value="Prokaryotic lipoproteins and lipoprotein localization factors"/>
    <property type="match status" value="1"/>
</dbReference>
<evidence type="ECO:0000256" key="1">
    <source>
        <dbReference type="ARBA" id="ARBA00022729"/>
    </source>
</evidence>
<dbReference type="Proteomes" id="UP000077667">
    <property type="component" value="Chromosome"/>
</dbReference>
<dbReference type="InterPro" id="IPR029046">
    <property type="entry name" value="LolA/LolB/LppX"/>
</dbReference>
<keyword evidence="3" id="KW-0449">Lipoprotein</keyword>
<dbReference type="InterPro" id="IPR004564">
    <property type="entry name" value="OM_lipoprot_carrier_LolA-like"/>
</dbReference>
<feature type="signal peptide" evidence="2">
    <location>
        <begin position="1"/>
        <end position="19"/>
    </location>
</feature>
<dbReference type="Gene3D" id="2.50.20.10">
    <property type="entry name" value="Lipoprotein localisation LolA/LolB/LppX"/>
    <property type="match status" value="1"/>
</dbReference>
<evidence type="ECO:0000256" key="2">
    <source>
        <dbReference type="SAM" id="SignalP"/>
    </source>
</evidence>
<dbReference type="RefSeq" id="WP_067752108.1">
    <property type="nucleotide sequence ID" value="NZ_CP015772.1"/>
</dbReference>
<keyword evidence="4" id="KW-1185">Reference proteome</keyword>
<dbReference type="Pfam" id="PF03548">
    <property type="entry name" value="LolA"/>
    <property type="match status" value="1"/>
</dbReference>
<dbReference type="STRING" id="1176587.A8C56_03490"/>
<dbReference type="CDD" id="cd16325">
    <property type="entry name" value="LolA"/>
    <property type="match status" value="1"/>
</dbReference>
<dbReference type="KEGG" id="nia:A8C56_03490"/>
<dbReference type="PANTHER" id="PTHR35869">
    <property type="entry name" value="OUTER-MEMBRANE LIPOPROTEIN CARRIER PROTEIN"/>
    <property type="match status" value="1"/>
</dbReference>
<dbReference type="EMBL" id="CP015772">
    <property type="protein sequence ID" value="ANH80170.1"/>
    <property type="molecule type" value="Genomic_DNA"/>
</dbReference>
<accession>A0A1A9I0B3</accession>
<dbReference type="PANTHER" id="PTHR35869:SF1">
    <property type="entry name" value="OUTER-MEMBRANE LIPOPROTEIN CARRIER PROTEIN"/>
    <property type="match status" value="1"/>
</dbReference>
<dbReference type="AlphaFoldDB" id="A0A1A9I0B3"/>
<protein>
    <submittedName>
        <fullName evidence="3">Lipoprotein carrier protein LolA</fullName>
    </submittedName>
</protein>
<name>A0A1A9I0B3_9BACT</name>
<sequence>MKKLYVSAFFLLVAVCSFAQQRDARAKAILDEVSAKFKTYQTVTANFAYSIQNAQGKILSKKTGIVNMKGPKFNISFGSNKIISDGNTVWNYDPSTKEVTVNNANKSESTITPQKLFTDFYNKDFMYVMGNESTVNGKPVSVIIMQPIDKNKPFSRLYVAVDKASKTIVSTTVVEKGGNRYVYMVSRLKPNAPIPDDQFTFDKAKYPGVEVVDLR</sequence>
<reference evidence="3 4" key="1">
    <citation type="submission" date="2016-05" db="EMBL/GenBank/DDBJ databases">
        <title>Niabella ginsenosidivorans BS26 whole genome sequencing.</title>
        <authorList>
            <person name="Im W.T."/>
            <person name="Siddiqi M.Z."/>
        </authorList>
    </citation>
    <scope>NUCLEOTIDE SEQUENCE [LARGE SCALE GENOMIC DNA]</scope>
    <source>
        <strain evidence="3 4">BS26</strain>
    </source>
</reference>
<gene>
    <name evidence="3" type="ORF">A8C56_03490</name>
</gene>
<dbReference type="OrthoDB" id="9810685at2"/>